<gene>
    <name evidence="2" type="ORF">IV203_020174</name>
    <name evidence="1" type="ORF">IV203_020364</name>
</gene>
<comment type="caution">
    <text evidence="1">The sequence shown here is derived from an EMBL/GenBank/DDBJ whole genome shotgun (WGS) entry which is preliminary data.</text>
</comment>
<organism evidence="1 3">
    <name type="scientific">Nitzschia inconspicua</name>
    <dbReference type="NCBI Taxonomy" id="303405"/>
    <lineage>
        <taxon>Eukaryota</taxon>
        <taxon>Sar</taxon>
        <taxon>Stramenopiles</taxon>
        <taxon>Ochrophyta</taxon>
        <taxon>Bacillariophyta</taxon>
        <taxon>Bacillariophyceae</taxon>
        <taxon>Bacillariophycidae</taxon>
        <taxon>Bacillariales</taxon>
        <taxon>Bacillariaceae</taxon>
        <taxon>Nitzschia</taxon>
    </lineage>
</organism>
<name>A0A9K3K9S8_9STRA</name>
<dbReference type="AlphaFoldDB" id="A0A9K3K9S8"/>
<proteinExistence type="predicted"/>
<reference evidence="1" key="1">
    <citation type="journal article" date="2021" name="Sci. Rep.">
        <title>Diploid genomic architecture of Nitzschia inconspicua, an elite biomass production diatom.</title>
        <authorList>
            <person name="Oliver A."/>
            <person name="Podell S."/>
            <person name="Pinowska A."/>
            <person name="Traller J.C."/>
            <person name="Smith S.R."/>
            <person name="McClure R."/>
            <person name="Beliaev A."/>
            <person name="Bohutskyi P."/>
            <person name="Hill E.A."/>
            <person name="Rabines A."/>
            <person name="Zheng H."/>
            <person name="Allen L.Z."/>
            <person name="Kuo A."/>
            <person name="Grigoriev I.V."/>
            <person name="Allen A.E."/>
            <person name="Hazlebeck D."/>
            <person name="Allen E.E."/>
        </authorList>
    </citation>
    <scope>NUCLEOTIDE SEQUENCE</scope>
    <source>
        <strain evidence="1">Hildebrandi</strain>
    </source>
</reference>
<keyword evidence="3" id="KW-1185">Reference proteome</keyword>
<evidence type="ECO:0000313" key="3">
    <source>
        <dbReference type="Proteomes" id="UP000693970"/>
    </source>
</evidence>
<evidence type="ECO:0000313" key="2">
    <source>
        <dbReference type="EMBL" id="KAG7371604.1"/>
    </source>
</evidence>
<evidence type="ECO:0000313" key="1">
    <source>
        <dbReference type="EMBL" id="KAG7339211.1"/>
    </source>
</evidence>
<accession>A0A9K3K9S8</accession>
<reference evidence="1" key="2">
    <citation type="submission" date="2021-04" db="EMBL/GenBank/DDBJ databases">
        <authorList>
            <person name="Podell S."/>
        </authorList>
    </citation>
    <scope>NUCLEOTIDE SEQUENCE</scope>
    <source>
        <strain evidence="1">Hildebrandi</strain>
    </source>
</reference>
<dbReference type="EMBL" id="JAGRRH010000004">
    <property type="protein sequence ID" value="KAG7371604.1"/>
    <property type="molecule type" value="Genomic_DNA"/>
</dbReference>
<dbReference type="Proteomes" id="UP000693970">
    <property type="component" value="Unassembled WGS sequence"/>
</dbReference>
<sequence length="749" mass="86154">MATYSSDEDDDNLSDAEVVPANVRVPVVGELQHYMEDDDTRDPAEATSIMITLCFAYIPDFSTDVLPFNHKIFDNNKRQHKPSLQVLKDEIKRRDPSLKGYKNKPLASLLQLLAEDRFKLPPVDMEYLQRILLRYKTACENRIKDSTQAPDTSTGNGTTTRITIDDRLRLIEAFLSDKAKGKLTSTQQCLTRQELDARNSDLAVEDYFETVSQVFNDESWTPTTESLPDLHPDLADARDLPLKEYRTTRAKVKEKYNEMRHYLHAIVLNWEQQPPVDMEYLQRILLRYKTACENRIKDSTQAPDTSTGNGTTTRITIDDRLRLIEAFLSDKAKGKLTSTQQCLTRQELDARNSDLAVEDYFETVSQVFNDESWTPTTESLPDLHPDLADARDLPLKEYRTTRAKVKEKYNEMRHYLHAIVLNWEQQPPVDMEYLQRILLRYKTACENRIKDSTQAPDTSTGNGTTTRITIDDRLRLIEAFLSDKAKGKLTSTQQCLTRQELDARNSDLAVEDYFETVSQVFNDESWTPTTESLPDLHPDLADARDLPLKEYRTTRAKVKEKYNEMRHYLHAIVLNWEQSGNGGQQRSDDAEDWGTFDPLLVVDGDDRKNFLPSGEANMYYLLYYWHKLKKEGYLQFTLAKLAEGIRASADEIVLVREKKRLKPSDEKTEALASSIKSLADTMTGLEDRKAHEAALVLATDRMRLRCEMLEKLVQAEEKMEAINDPSSSLYKALNQAKQGYQKMLDSLEE</sequence>
<protein>
    <submittedName>
        <fullName evidence="1">Uncharacterized protein</fullName>
    </submittedName>
</protein>
<dbReference type="EMBL" id="JAGRRH010000039">
    <property type="protein sequence ID" value="KAG7339211.1"/>
    <property type="molecule type" value="Genomic_DNA"/>
</dbReference>